<comment type="caution">
    <text evidence="2">The sequence shown here is derived from an EMBL/GenBank/DDBJ whole genome shotgun (WGS) entry which is preliminary data.</text>
</comment>
<sequence length="345" mass="37460">MPIIEPQSAPDFDHLPPVDGMPHGYGEKDLVGTLNFLTPTVVREAAKEVRDGVSISLNWPLNALSWFGPFGRKSPEHRIFYLPDTMPDFPKHASAWDDELDFNTQSSSQWDSLCHVQHTSSGLSYNGFRPDAVALRGTRSTAENAVPTLDHWHSRGAMVARGILLDYKAYAEQAGIAFDPLAGHAIAVTDLEAAAAHFNLVFRPGDVLILRIGTTQALDTLHAEAGAEAARASLAEKPHRCSGLVGSEETARWLWNHRFAAVASDSFALEVIPPVLPDGSEGGMANLALHHYMLSLFGMSIGELWDLARLSRYCAAAGRYSFMLTSAPLNHPCLIGSPPNAVAIF</sequence>
<comment type="similarity">
    <text evidence="1">Belongs to the Cyclase 1 superfamily.</text>
</comment>
<dbReference type="GO" id="GO:0004061">
    <property type="term" value="F:arylformamidase activity"/>
    <property type="evidence" value="ECO:0007669"/>
    <property type="project" value="InterPro"/>
</dbReference>
<dbReference type="InterPro" id="IPR037175">
    <property type="entry name" value="KFase_sf"/>
</dbReference>
<evidence type="ECO:0008006" key="4">
    <source>
        <dbReference type="Google" id="ProtNLM"/>
    </source>
</evidence>
<proteinExistence type="inferred from homology"/>
<dbReference type="SUPFAM" id="SSF102198">
    <property type="entry name" value="Putative cyclase"/>
    <property type="match status" value="1"/>
</dbReference>
<evidence type="ECO:0000313" key="3">
    <source>
        <dbReference type="Proteomes" id="UP000253664"/>
    </source>
</evidence>
<name>A0A367L6Y3_9HYPO</name>
<dbReference type="OrthoDB" id="5396at2759"/>
<keyword evidence="3" id="KW-1185">Reference proteome</keyword>
<reference evidence="2 3" key="1">
    <citation type="journal article" date="2015" name="BMC Genomics">
        <title>Insights from the genome of Ophiocordyceps polyrhachis-furcata to pathogenicity and host specificity in insect fungi.</title>
        <authorList>
            <person name="Wichadakul D."/>
            <person name="Kobmoo N."/>
            <person name="Ingsriswang S."/>
            <person name="Tangphatsornruang S."/>
            <person name="Chantasingh D."/>
            <person name="Luangsa-ard J.J."/>
            <person name="Eurwilaichitr L."/>
        </authorList>
    </citation>
    <scope>NUCLEOTIDE SEQUENCE [LARGE SCALE GENOMIC DNA]</scope>
    <source>
        <strain evidence="2 3">BCC 54312</strain>
    </source>
</reference>
<gene>
    <name evidence="2" type="ORF">L249_8626</name>
</gene>
<dbReference type="PANTHER" id="PTHR34861">
    <property type="match status" value="1"/>
</dbReference>
<accession>A0A367L6Y3</accession>
<dbReference type="Gene3D" id="3.50.30.50">
    <property type="entry name" value="Putative cyclase"/>
    <property type="match status" value="1"/>
</dbReference>
<organism evidence="2 3">
    <name type="scientific">Ophiocordyceps polyrhachis-furcata BCC 54312</name>
    <dbReference type="NCBI Taxonomy" id="1330021"/>
    <lineage>
        <taxon>Eukaryota</taxon>
        <taxon>Fungi</taxon>
        <taxon>Dikarya</taxon>
        <taxon>Ascomycota</taxon>
        <taxon>Pezizomycotina</taxon>
        <taxon>Sordariomycetes</taxon>
        <taxon>Hypocreomycetidae</taxon>
        <taxon>Hypocreales</taxon>
        <taxon>Ophiocordycipitaceae</taxon>
        <taxon>Ophiocordyceps</taxon>
    </lineage>
</organism>
<evidence type="ECO:0000313" key="2">
    <source>
        <dbReference type="EMBL" id="RCI10168.1"/>
    </source>
</evidence>
<dbReference type="EMBL" id="LKCN02000013">
    <property type="protein sequence ID" value="RCI10168.1"/>
    <property type="molecule type" value="Genomic_DNA"/>
</dbReference>
<dbReference type="GO" id="GO:0019441">
    <property type="term" value="P:L-tryptophan catabolic process to kynurenine"/>
    <property type="evidence" value="ECO:0007669"/>
    <property type="project" value="InterPro"/>
</dbReference>
<evidence type="ECO:0000256" key="1">
    <source>
        <dbReference type="ARBA" id="ARBA00007865"/>
    </source>
</evidence>
<dbReference type="InterPro" id="IPR007325">
    <property type="entry name" value="KFase/CYL"/>
</dbReference>
<dbReference type="PANTHER" id="PTHR34861:SF10">
    <property type="entry name" value="CYCLASE"/>
    <property type="match status" value="1"/>
</dbReference>
<dbReference type="Pfam" id="PF04199">
    <property type="entry name" value="Cyclase"/>
    <property type="match status" value="1"/>
</dbReference>
<dbReference type="AlphaFoldDB" id="A0A367L6Y3"/>
<dbReference type="Proteomes" id="UP000253664">
    <property type="component" value="Unassembled WGS sequence"/>
</dbReference>
<protein>
    <recommendedName>
        <fullName evidence="4">Cyclase</fullName>
    </recommendedName>
</protein>